<dbReference type="GO" id="GO:0006915">
    <property type="term" value="P:apoptotic process"/>
    <property type="evidence" value="ECO:0007669"/>
    <property type="project" value="UniProtKB-KW"/>
</dbReference>
<evidence type="ECO:0000313" key="17">
    <source>
        <dbReference type="EMBL" id="KAK8760096.1"/>
    </source>
</evidence>
<evidence type="ECO:0000313" key="19">
    <source>
        <dbReference type="Proteomes" id="UP001321473"/>
    </source>
</evidence>
<dbReference type="Pfam" id="PF00179">
    <property type="entry name" value="UQ_con"/>
    <property type="match status" value="1"/>
</dbReference>
<keyword evidence="8" id="KW-0833">Ubl conjugation pathway</keyword>
<dbReference type="PANTHER" id="PTHR46116:SF26">
    <property type="entry name" value="UBIQUITIN-CONJUGATING ENZYME E2 Z"/>
    <property type="match status" value="1"/>
</dbReference>
<keyword evidence="6" id="KW-0053">Apoptosis</keyword>
<dbReference type="GO" id="GO:0005524">
    <property type="term" value="F:ATP binding"/>
    <property type="evidence" value="ECO:0007669"/>
    <property type="project" value="UniProtKB-KW"/>
</dbReference>
<evidence type="ECO:0000256" key="9">
    <source>
        <dbReference type="ARBA" id="ARBA00022840"/>
    </source>
</evidence>
<evidence type="ECO:0000256" key="12">
    <source>
        <dbReference type="ARBA" id="ARBA00041798"/>
    </source>
</evidence>
<keyword evidence="5" id="KW-0808">Transferase</keyword>
<dbReference type="EMBL" id="JARKHS020032369">
    <property type="protein sequence ID" value="KAK8760096.1"/>
    <property type="molecule type" value="Genomic_DNA"/>
</dbReference>
<dbReference type="EC" id="2.3.2.23" evidence="3"/>
<protein>
    <recommendedName>
        <fullName evidence="11">Ubiquitin-conjugating enzyme E2 Z</fullName>
        <ecNumber evidence="3">2.3.2.23</ecNumber>
    </recommendedName>
    <alternativeName>
        <fullName evidence="12">E2 ubiquitin-conjugating enzyme Z</fullName>
    </alternativeName>
    <alternativeName>
        <fullName evidence="14">Ubiquitin carrier protein Z</fullName>
    </alternativeName>
    <alternativeName>
        <fullName evidence="13">Ubiquitin-protein ligase Z</fullName>
    </alternativeName>
</protein>
<evidence type="ECO:0000259" key="16">
    <source>
        <dbReference type="PROSITE" id="PS50127"/>
    </source>
</evidence>
<dbReference type="PANTHER" id="PTHR46116">
    <property type="entry name" value="(E3-INDEPENDENT) E2 UBIQUITIN-CONJUGATING ENZYME"/>
    <property type="match status" value="1"/>
</dbReference>
<organism evidence="17 19">
    <name type="scientific">Amblyomma americanum</name>
    <name type="common">Lone star tick</name>
    <dbReference type="NCBI Taxonomy" id="6943"/>
    <lineage>
        <taxon>Eukaryota</taxon>
        <taxon>Metazoa</taxon>
        <taxon>Ecdysozoa</taxon>
        <taxon>Arthropoda</taxon>
        <taxon>Chelicerata</taxon>
        <taxon>Arachnida</taxon>
        <taxon>Acari</taxon>
        <taxon>Parasitiformes</taxon>
        <taxon>Ixodida</taxon>
        <taxon>Ixodoidea</taxon>
        <taxon>Ixodidae</taxon>
        <taxon>Amblyomminae</taxon>
        <taxon>Amblyomma</taxon>
    </lineage>
</organism>
<dbReference type="GO" id="GO:0005634">
    <property type="term" value="C:nucleus"/>
    <property type="evidence" value="ECO:0007669"/>
    <property type="project" value="UniProtKB-SubCell"/>
</dbReference>
<keyword evidence="7" id="KW-0547">Nucleotide-binding</keyword>
<evidence type="ECO:0000256" key="10">
    <source>
        <dbReference type="ARBA" id="ARBA00023242"/>
    </source>
</evidence>
<keyword evidence="4" id="KW-0963">Cytoplasm</keyword>
<evidence type="ECO:0000256" key="2">
    <source>
        <dbReference type="ARBA" id="ARBA00004496"/>
    </source>
</evidence>
<sequence>MSVPDAGVATSPRWSKSATQPPDFWDPLSYQHEQVSADCVRRVKHDIREIEDYRPPGIFVAPEENDLTNVHALILGPSGTPYEGGFFHFLIKCPSDYPNSPPRARLMTTDAGRVRFGPNLYENGKVCLGLLGTWDGPQWSAAQCIGSLLLSFKSLLTKDPIAKGSAFGVLPAVGTWLSDKICYNDVLQHETIRVAVCDMVDSCLQETALCPQPLRQEILKHFPQFYDQYERVVKQRLHLTGSSMNDGQDGGIATYQYKTLFQRLLDLREKVKVMNEAAVKENNKQVTGL</sequence>
<keyword evidence="9" id="KW-0067">ATP-binding</keyword>
<evidence type="ECO:0000256" key="4">
    <source>
        <dbReference type="ARBA" id="ARBA00022490"/>
    </source>
</evidence>
<accession>A0AAQ4DCA6</accession>
<dbReference type="Gene3D" id="3.10.110.10">
    <property type="entry name" value="Ubiquitin Conjugating Enzyme"/>
    <property type="match status" value="1"/>
</dbReference>
<reference evidence="17" key="2">
    <citation type="submission" date="2023-03" db="EMBL/GenBank/DDBJ databases">
        <authorList>
            <person name="Thuy-Boun P."/>
        </authorList>
    </citation>
    <scope>NUCLEOTIDE SEQUENCE</scope>
    <source>
        <strain evidence="17">F_SG_1</strain>
        <tissue evidence="17">Salivary glands</tissue>
    </source>
</reference>
<dbReference type="InterPro" id="IPR000608">
    <property type="entry name" value="UBC"/>
</dbReference>
<gene>
    <name evidence="17" type="ORF">V5799_028631</name>
    <name evidence="18" type="ORF">V5799_034406</name>
</gene>
<feature type="domain" description="UBC core" evidence="16">
    <location>
        <begin position="38"/>
        <end position="196"/>
    </location>
</feature>
<evidence type="ECO:0000256" key="11">
    <source>
        <dbReference type="ARBA" id="ARBA00039894"/>
    </source>
</evidence>
<evidence type="ECO:0000256" key="3">
    <source>
        <dbReference type="ARBA" id="ARBA00012486"/>
    </source>
</evidence>
<comment type="caution">
    <text evidence="17">The sequence shown here is derived from an EMBL/GenBank/DDBJ whole genome shotgun (WGS) entry which is preliminary data.</text>
</comment>
<dbReference type="InterPro" id="IPR016135">
    <property type="entry name" value="UBQ-conjugating_enzyme/RWD"/>
</dbReference>
<dbReference type="Proteomes" id="UP001321473">
    <property type="component" value="Unassembled WGS sequence"/>
</dbReference>
<evidence type="ECO:0000256" key="13">
    <source>
        <dbReference type="ARBA" id="ARBA00042316"/>
    </source>
</evidence>
<evidence type="ECO:0000313" key="18">
    <source>
        <dbReference type="EMBL" id="KAK8762985.1"/>
    </source>
</evidence>
<evidence type="ECO:0000256" key="1">
    <source>
        <dbReference type="ARBA" id="ARBA00004123"/>
    </source>
</evidence>
<dbReference type="PROSITE" id="PS50127">
    <property type="entry name" value="UBC_2"/>
    <property type="match status" value="1"/>
</dbReference>
<evidence type="ECO:0000256" key="7">
    <source>
        <dbReference type="ARBA" id="ARBA00022741"/>
    </source>
</evidence>
<evidence type="ECO:0000256" key="8">
    <source>
        <dbReference type="ARBA" id="ARBA00022786"/>
    </source>
</evidence>
<proteinExistence type="predicted"/>
<reference evidence="17" key="3">
    <citation type="submission" date="2024-02" db="EMBL/GenBank/DDBJ databases">
        <authorList>
            <person name="Mcdaniel E.A."/>
            <person name="Celebi F.M."/>
            <person name="Reiter T."/>
            <person name="Weiss E.C."/>
            <person name="Chou S."/>
        </authorList>
    </citation>
    <scope>NUCLEOTIDE SEQUENCE</scope>
    <source>
        <strain evidence="17">F_SG_1</strain>
        <tissue evidence="17">Salivary glands</tissue>
    </source>
</reference>
<dbReference type="GO" id="GO:0004869">
    <property type="term" value="F:cysteine-type endopeptidase inhibitor activity"/>
    <property type="evidence" value="ECO:0007669"/>
    <property type="project" value="TreeGrafter"/>
</dbReference>
<evidence type="ECO:0000256" key="15">
    <source>
        <dbReference type="SAM" id="MobiDB-lite"/>
    </source>
</evidence>
<evidence type="ECO:0000256" key="14">
    <source>
        <dbReference type="ARBA" id="ARBA00042401"/>
    </source>
</evidence>
<dbReference type="GO" id="GO:0005737">
    <property type="term" value="C:cytoplasm"/>
    <property type="evidence" value="ECO:0007669"/>
    <property type="project" value="UniProtKB-SubCell"/>
</dbReference>
<keyword evidence="19" id="KW-1185">Reference proteome</keyword>
<dbReference type="AlphaFoldDB" id="A0AAQ4DCA6"/>
<dbReference type="SMART" id="SM00212">
    <property type="entry name" value="UBCc"/>
    <property type="match status" value="1"/>
</dbReference>
<dbReference type="EMBL" id="JARKHS020029623">
    <property type="protein sequence ID" value="KAK8762985.1"/>
    <property type="molecule type" value="Genomic_DNA"/>
</dbReference>
<feature type="region of interest" description="Disordered" evidence="15">
    <location>
        <begin position="1"/>
        <end position="20"/>
    </location>
</feature>
<evidence type="ECO:0000256" key="5">
    <source>
        <dbReference type="ARBA" id="ARBA00022679"/>
    </source>
</evidence>
<dbReference type="GO" id="GO:0061631">
    <property type="term" value="F:ubiquitin conjugating enzyme activity"/>
    <property type="evidence" value="ECO:0007669"/>
    <property type="project" value="UniProtKB-EC"/>
</dbReference>
<dbReference type="GO" id="GO:0043066">
    <property type="term" value="P:negative regulation of apoptotic process"/>
    <property type="evidence" value="ECO:0007669"/>
    <property type="project" value="TreeGrafter"/>
</dbReference>
<name>A0AAQ4DCA6_AMBAM</name>
<comment type="subcellular location">
    <subcellularLocation>
        <location evidence="2">Cytoplasm</location>
    </subcellularLocation>
    <subcellularLocation>
        <location evidence="1">Nucleus</location>
    </subcellularLocation>
</comment>
<evidence type="ECO:0000256" key="6">
    <source>
        <dbReference type="ARBA" id="ARBA00022703"/>
    </source>
</evidence>
<keyword evidence="10" id="KW-0539">Nucleus</keyword>
<dbReference type="SUPFAM" id="SSF54495">
    <property type="entry name" value="UBC-like"/>
    <property type="match status" value="1"/>
</dbReference>
<reference evidence="17 19" key="1">
    <citation type="journal article" date="2023" name="Arcadia Sci">
        <title>De novo assembly of a long-read Amblyomma americanum tick genome.</title>
        <authorList>
            <person name="Chou S."/>
            <person name="Poskanzer K.E."/>
            <person name="Rollins M."/>
            <person name="Thuy-Boun P.S."/>
        </authorList>
    </citation>
    <scope>NUCLEOTIDE SEQUENCE [LARGE SCALE GENOMIC DNA]</scope>
    <source>
        <strain evidence="17">F_SG_1</strain>
        <tissue evidence="17">Salivary glands</tissue>
    </source>
</reference>